<dbReference type="EMBL" id="JBHUEM010000046">
    <property type="protein sequence ID" value="MFD1738625.1"/>
    <property type="molecule type" value="Genomic_DNA"/>
</dbReference>
<evidence type="ECO:0000313" key="4">
    <source>
        <dbReference type="Proteomes" id="UP001597214"/>
    </source>
</evidence>
<feature type="domain" description="AB hydrolase-1" evidence="2">
    <location>
        <begin position="48"/>
        <end position="267"/>
    </location>
</feature>
<keyword evidence="4" id="KW-1185">Reference proteome</keyword>
<dbReference type="InterPro" id="IPR029058">
    <property type="entry name" value="AB_hydrolase_fold"/>
</dbReference>
<reference evidence="4" key="1">
    <citation type="journal article" date="2019" name="Int. J. Syst. Evol. Microbiol.">
        <title>The Global Catalogue of Microorganisms (GCM) 10K type strain sequencing project: providing services to taxonomists for standard genome sequencing and annotation.</title>
        <authorList>
            <consortium name="The Broad Institute Genomics Platform"/>
            <consortium name="The Broad Institute Genome Sequencing Center for Infectious Disease"/>
            <person name="Wu L."/>
            <person name="Ma J."/>
        </authorList>
    </citation>
    <scope>NUCLEOTIDE SEQUENCE [LARGE SCALE GENOMIC DNA]</scope>
    <source>
        <strain evidence="4">CCUG 49339</strain>
    </source>
</reference>
<comment type="caution">
    <text evidence="3">The sequence shown here is derived from an EMBL/GenBank/DDBJ whole genome shotgun (WGS) entry which is preliminary data.</text>
</comment>
<dbReference type="Gene3D" id="3.40.50.1820">
    <property type="entry name" value="alpha/beta hydrolase"/>
    <property type="match status" value="1"/>
</dbReference>
<dbReference type="GO" id="GO:0016787">
    <property type="term" value="F:hydrolase activity"/>
    <property type="evidence" value="ECO:0007669"/>
    <property type="project" value="UniProtKB-KW"/>
</dbReference>
<dbReference type="SUPFAM" id="SSF53474">
    <property type="entry name" value="alpha/beta-Hydrolases"/>
    <property type="match status" value="1"/>
</dbReference>
<name>A0ABW4LWT6_9BACI</name>
<dbReference type="RefSeq" id="WP_377929839.1">
    <property type="nucleotide sequence ID" value="NZ_JBHUEM010000046.1"/>
</dbReference>
<organism evidence="3 4">
    <name type="scientific">Bacillus salitolerans</name>
    <dbReference type="NCBI Taxonomy" id="1437434"/>
    <lineage>
        <taxon>Bacteria</taxon>
        <taxon>Bacillati</taxon>
        <taxon>Bacillota</taxon>
        <taxon>Bacilli</taxon>
        <taxon>Bacillales</taxon>
        <taxon>Bacillaceae</taxon>
        <taxon>Bacillus</taxon>
    </lineage>
</organism>
<dbReference type="InterPro" id="IPR000073">
    <property type="entry name" value="AB_hydrolase_1"/>
</dbReference>
<dbReference type="Pfam" id="PF00561">
    <property type="entry name" value="Abhydrolase_1"/>
    <property type="match status" value="1"/>
</dbReference>
<dbReference type="Proteomes" id="UP001597214">
    <property type="component" value="Unassembled WGS sequence"/>
</dbReference>
<accession>A0ABW4LWT6</accession>
<proteinExistence type="predicted"/>
<dbReference type="PANTHER" id="PTHR43798:SF31">
    <property type="entry name" value="AB HYDROLASE SUPERFAMILY PROTEIN YCLE"/>
    <property type="match status" value="1"/>
</dbReference>
<evidence type="ECO:0000313" key="3">
    <source>
        <dbReference type="EMBL" id="MFD1738625.1"/>
    </source>
</evidence>
<evidence type="ECO:0000259" key="2">
    <source>
        <dbReference type="Pfam" id="PF00561"/>
    </source>
</evidence>
<keyword evidence="1 3" id="KW-0378">Hydrolase</keyword>
<dbReference type="PANTHER" id="PTHR43798">
    <property type="entry name" value="MONOACYLGLYCEROL LIPASE"/>
    <property type="match status" value="1"/>
</dbReference>
<gene>
    <name evidence="3" type="ORF">ACFSCX_19055</name>
</gene>
<evidence type="ECO:0000256" key="1">
    <source>
        <dbReference type="ARBA" id="ARBA00022801"/>
    </source>
</evidence>
<protein>
    <submittedName>
        <fullName evidence="3">Alpha/beta fold hydrolase</fullName>
    </submittedName>
</protein>
<sequence length="286" mass="33019">MGNWERNLLKTSRGVFEVFVKGEGEPLCVTHHYSEFNQSGDYFAETFTKTNKVFLINLREAGNSEKAKEPYQLSFLETIFDLEAIREELGFYKWGFAGHSTGGVLGIIYGINFSKSLKFNVIVGAAAREYMTFSKDCIYNPKHSKFNRMQELIETLKCSDLSSKKRKELKVERTKLSLFEPEKYDELFSPNISKGMSAIRMDFFSRELQVYDVTKKLGFISTPTLIICGRYDVQCPVIYSIEMEEGIPNSKLVIFEKSNHYPFLEEAEQFTVEYNSFINEHQSLLS</sequence>
<dbReference type="InterPro" id="IPR050266">
    <property type="entry name" value="AB_hydrolase_sf"/>
</dbReference>